<sequence length="56" mass="6015">MKAEGGKVEFIDDADNAALPFQQVIGSHRGGCRWYRQGASSPLPREPRTAEGGSLV</sequence>
<dbReference type="AlphaFoldDB" id="A0AAQ0HEQ7"/>
<dbReference type="EMBL" id="QUMX01000040">
    <property type="protein sequence ID" value="REG34060.1"/>
    <property type="molecule type" value="Genomic_DNA"/>
</dbReference>
<gene>
    <name evidence="2" type="ORF">ATH84_104024</name>
</gene>
<dbReference type="Proteomes" id="UP000256794">
    <property type="component" value="Unassembled WGS sequence"/>
</dbReference>
<comment type="caution">
    <text evidence="2">The sequence shown here is derived from an EMBL/GenBank/DDBJ whole genome shotgun (WGS) entry which is preliminary data.</text>
</comment>
<name>A0AAQ0HEQ7_PARVE</name>
<evidence type="ECO:0000256" key="1">
    <source>
        <dbReference type="SAM" id="MobiDB-lite"/>
    </source>
</evidence>
<evidence type="ECO:0000313" key="2">
    <source>
        <dbReference type="EMBL" id="REG34060.1"/>
    </source>
</evidence>
<reference evidence="2 3" key="1">
    <citation type="submission" date="2018-08" db="EMBL/GenBank/DDBJ databases">
        <title>Genomic Encyclopedia of Archaeal and Bacterial Type Strains, Phase II (KMG-II): from individual species to whole genera.</title>
        <authorList>
            <person name="Goeker M."/>
        </authorList>
    </citation>
    <scope>NUCLEOTIDE SEQUENCE [LARGE SCALE GENOMIC DNA]</scope>
    <source>
        <strain evidence="2 3">DSM 582</strain>
    </source>
</reference>
<protein>
    <submittedName>
        <fullName evidence="2">Uncharacterized protein</fullName>
    </submittedName>
</protein>
<proteinExistence type="predicted"/>
<keyword evidence="3" id="KW-1185">Reference proteome</keyword>
<feature type="region of interest" description="Disordered" evidence="1">
    <location>
        <begin position="35"/>
        <end position="56"/>
    </location>
</feature>
<accession>A0AAQ0HEQ7</accession>
<organism evidence="2 3">
    <name type="scientific">Paracoccus versutus</name>
    <name type="common">Thiobacillus versutus</name>
    <dbReference type="NCBI Taxonomy" id="34007"/>
    <lineage>
        <taxon>Bacteria</taxon>
        <taxon>Pseudomonadati</taxon>
        <taxon>Pseudomonadota</taxon>
        <taxon>Alphaproteobacteria</taxon>
        <taxon>Rhodobacterales</taxon>
        <taxon>Paracoccaceae</taxon>
        <taxon>Paracoccus</taxon>
    </lineage>
</organism>
<evidence type="ECO:0000313" key="3">
    <source>
        <dbReference type="Proteomes" id="UP000256794"/>
    </source>
</evidence>